<evidence type="ECO:0000256" key="8">
    <source>
        <dbReference type="SAM" id="MobiDB-lite"/>
    </source>
</evidence>
<keyword evidence="5 6" id="KW-0413">Isomerase</keyword>
<evidence type="ECO:0000256" key="4">
    <source>
        <dbReference type="ARBA" id="ARBA00022803"/>
    </source>
</evidence>
<dbReference type="Gene3D" id="1.25.40.10">
    <property type="entry name" value="Tetratricopeptide repeat domain"/>
    <property type="match status" value="1"/>
</dbReference>
<feature type="compositionally biased region" description="Basic residues" evidence="8">
    <location>
        <begin position="12"/>
        <end position="23"/>
    </location>
</feature>
<feature type="repeat" description="TPR" evidence="7">
    <location>
        <begin position="480"/>
        <end position="513"/>
    </location>
</feature>
<dbReference type="PANTHER" id="PTHR46512:SF8">
    <property type="entry name" value="PEPTIDYLPROLYL ISOMERASE"/>
    <property type="match status" value="1"/>
</dbReference>
<feature type="compositionally biased region" description="Low complexity" evidence="8">
    <location>
        <begin position="578"/>
        <end position="589"/>
    </location>
</feature>
<dbReference type="Gene3D" id="3.10.50.40">
    <property type="match status" value="3"/>
</dbReference>
<keyword evidence="4 7" id="KW-0802">TPR repeat</keyword>
<dbReference type="EMBL" id="LVLJ01000872">
    <property type="protein sequence ID" value="OAE32249.1"/>
    <property type="molecule type" value="Genomic_DNA"/>
</dbReference>
<feature type="domain" description="PPIase FKBP-type" evidence="9">
    <location>
        <begin position="172"/>
        <end position="259"/>
    </location>
</feature>
<gene>
    <name evidence="10" type="ORF">AXG93_1865s1060</name>
</gene>
<dbReference type="Proteomes" id="UP000077202">
    <property type="component" value="Unassembled WGS sequence"/>
</dbReference>
<dbReference type="SUPFAM" id="SSF54534">
    <property type="entry name" value="FKBP-like"/>
    <property type="match status" value="3"/>
</dbReference>
<sequence length="619" mass="69974">MVEDQSPPHSAAGKKKPAEKKKRVLEEGDCLKAILVSGRDDEGRPKEGDLVVFQYTTYTEEGSVVESTQIKDGGKGVPFKLVLGRSKMIAGWEEGLPTMSRGEVSRFKLKEKLHFGDPECPVPVPEHFPTTGTLEFEIHMEDFFKVEVVTEDLGVLKQVLNVGDGWETPREPYEVRIRVTGRTRGGAKFIVREEDPLHFTFGKREVPDGLEKGVGTMNKNEKAIIHILNPSYITEASAVPELPTQAEELQFEVQLVQIIQVRDMLGNGAVIKRRVKDGKGEFPVDCPLQDSILRIHWRGKLPREGGRVFYDTRAEGRPFEFRSGEGMLPEGLEMSVRLMLPEEISVVTSTSKYAYDNFTRPASVPEGALVQWEVELLSFEKMKDWTGMNFREIIDDAEKQKSTGNRLFKEGKFELAKNKYEFLLREFKHVNPDGEEEVKELSNAQISLQLNVAACWQKLKDHVKAIEMCNKVLEGNPHHVKALFRRGTSYTASSDFEDARKDFNQMMKIDKSSEPDALSALSKLRKAEQEAVEKARKQFKGLFDKKPGALSEQDEMEKEAPTDVDKDKDENEEDIKIESSLGSQSSESVETQKEHNPFNFRTAGINFIRKLTGGRCSIL</sequence>
<dbReference type="Pfam" id="PF00254">
    <property type="entry name" value="FKBP_C"/>
    <property type="match status" value="3"/>
</dbReference>
<evidence type="ECO:0000256" key="2">
    <source>
        <dbReference type="ARBA" id="ARBA00013194"/>
    </source>
</evidence>
<dbReference type="InterPro" id="IPR019734">
    <property type="entry name" value="TPR_rpt"/>
</dbReference>
<dbReference type="GO" id="GO:0003755">
    <property type="term" value="F:peptidyl-prolyl cis-trans isomerase activity"/>
    <property type="evidence" value="ECO:0007669"/>
    <property type="project" value="UniProtKB-KW"/>
</dbReference>
<feature type="compositionally biased region" description="Basic and acidic residues" evidence="8">
    <location>
        <begin position="558"/>
        <end position="577"/>
    </location>
</feature>
<feature type="region of interest" description="Disordered" evidence="8">
    <location>
        <begin position="543"/>
        <end position="597"/>
    </location>
</feature>
<dbReference type="FunFam" id="1.25.40.10:FF:000008">
    <property type="entry name" value="Peptidylprolyl isomerase"/>
    <property type="match status" value="1"/>
</dbReference>
<name>A0A176WGP3_MARPO</name>
<protein>
    <recommendedName>
        <fullName evidence="2 6">peptidylprolyl isomerase</fullName>
        <ecNumber evidence="2 6">5.2.1.8</ecNumber>
    </recommendedName>
</protein>
<dbReference type="PANTHER" id="PTHR46512">
    <property type="entry name" value="PEPTIDYLPROLYL ISOMERASE"/>
    <property type="match status" value="1"/>
</dbReference>
<dbReference type="InterPro" id="IPR011990">
    <property type="entry name" value="TPR-like_helical_dom_sf"/>
</dbReference>
<evidence type="ECO:0000256" key="5">
    <source>
        <dbReference type="ARBA" id="ARBA00023235"/>
    </source>
</evidence>
<dbReference type="SMART" id="SM00028">
    <property type="entry name" value="TPR"/>
    <property type="match status" value="2"/>
</dbReference>
<keyword evidence="3" id="KW-0677">Repeat</keyword>
<dbReference type="InterPro" id="IPR046357">
    <property type="entry name" value="PPIase_dom_sf"/>
</dbReference>
<dbReference type="AlphaFoldDB" id="A0A176WGP3"/>
<evidence type="ECO:0000256" key="3">
    <source>
        <dbReference type="ARBA" id="ARBA00022737"/>
    </source>
</evidence>
<dbReference type="InterPro" id="IPR050754">
    <property type="entry name" value="FKBP4/5/8-like"/>
</dbReference>
<keyword evidence="6" id="KW-0697">Rotamase</keyword>
<dbReference type="InterPro" id="IPR001179">
    <property type="entry name" value="PPIase_FKBP_dom"/>
</dbReference>
<evidence type="ECO:0000256" key="1">
    <source>
        <dbReference type="ARBA" id="ARBA00000971"/>
    </source>
</evidence>
<feature type="domain" description="PPIase FKBP-type" evidence="9">
    <location>
        <begin position="48"/>
        <end position="144"/>
    </location>
</feature>
<feature type="domain" description="PPIase FKBP-type" evidence="9">
    <location>
        <begin position="290"/>
        <end position="380"/>
    </location>
</feature>
<dbReference type="EC" id="5.2.1.8" evidence="2 6"/>
<comment type="catalytic activity">
    <reaction evidence="1 6">
        <text>[protein]-peptidylproline (omega=180) = [protein]-peptidylproline (omega=0)</text>
        <dbReference type="Rhea" id="RHEA:16237"/>
        <dbReference type="Rhea" id="RHEA-COMP:10747"/>
        <dbReference type="Rhea" id="RHEA-COMP:10748"/>
        <dbReference type="ChEBI" id="CHEBI:83833"/>
        <dbReference type="ChEBI" id="CHEBI:83834"/>
        <dbReference type="EC" id="5.2.1.8"/>
    </reaction>
</comment>
<accession>A0A176WGP3</accession>
<dbReference type="PROSITE" id="PS50059">
    <property type="entry name" value="FKBP_PPIASE"/>
    <property type="match status" value="3"/>
</dbReference>
<dbReference type="PROSITE" id="PS50005">
    <property type="entry name" value="TPR"/>
    <property type="match status" value="1"/>
</dbReference>
<reference evidence="10" key="1">
    <citation type="submission" date="2016-03" db="EMBL/GenBank/DDBJ databases">
        <title>Mechanisms controlling the formation of the plant cell surface in tip-growing cells are functionally conserved among land plants.</title>
        <authorList>
            <person name="Honkanen S."/>
            <person name="Jones V.A."/>
            <person name="Morieri G."/>
            <person name="Champion C."/>
            <person name="Hetherington A.J."/>
            <person name="Kelly S."/>
            <person name="Saint-Marcoux D."/>
            <person name="Proust H."/>
            <person name="Prescott H."/>
            <person name="Dolan L."/>
        </authorList>
    </citation>
    <scope>NUCLEOTIDE SEQUENCE [LARGE SCALE GENOMIC DNA]</scope>
    <source>
        <tissue evidence="10">Whole gametophyte</tissue>
    </source>
</reference>
<evidence type="ECO:0000256" key="7">
    <source>
        <dbReference type="PROSITE-ProRule" id="PRU00339"/>
    </source>
</evidence>
<evidence type="ECO:0000259" key="9">
    <source>
        <dbReference type="PROSITE" id="PS50059"/>
    </source>
</evidence>
<evidence type="ECO:0000313" key="11">
    <source>
        <dbReference type="Proteomes" id="UP000077202"/>
    </source>
</evidence>
<organism evidence="10 11">
    <name type="scientific">Marchantia polymorpha subsp. ruderalis</name>
    <dbReference type="NCBI Taxonomy" id="1480154"/>
    <lineage>
        <taxon>Eukaryota</taxon>
        <taxon>Viridiplantae</taxon>
        <taxon>Streptophyta</taxon>
        <taxon>Embryophyta</taxon>
        <taxon>Marchantiophyta</taxon>
        <taxon>Marchantiopsida</taxon>
        <taxon>Marchantiidae</taxon>
        <taxon>Marchantiales</taxon>
        <taxon>Marchantiaceae</taxon>
        <taxon>Marchantia</taxon>
    </lineage>
</organism>
<dbReference type="SUPFAM" id="SSF48452">
    <property type="entry name" value="TPR-like"/>
    <property type="match status" value="1"/>
</dbReference>
<proteinExistence type="predicted"/>
<evidence type="ECO:0000313" key="10">
    <source>
        <dbReference type="EMBL" id="OAE32249.1"/>
    </source>
</evidence>
<feature type="region of interest" description="Disordered" evidence="8">
    <location>
        <begin position="1"/>
        <end position="23"/>
    </location>
</feature>
<keyword evidence="11" id="KW-1185">Reference proteome</keyword>
<comment type="caution">
    <text evidence="10">The sequence shown here is derived from an EMBL/GenBank/DDBJ whole genome shotgun (WGS) entry which is preliminary data.</text>
</comment>
<evidence type="ECO:0000256" key="6">
    <source>
        <dbReference type="PROSITE-ProRule" id="PRU00277"/>
    </source>
</evidence>